<dbReference type="HOGENOM" id="CLU_940181_0_0_1"/>
<name>J8ZSQ9_EDHAE</name>
<keyword evidence="1" id="KW-0472">Membrane</keyword>
<dbReference type="Proteomes" id="UP000003163">
    <property type="component" value="Unassembled WGS sequence"/>
</dbReference>
<dbReference type="VEuPathDB" id="MicrosporidiaDB:EDEG_02882"/>
<feature type="transmembrane region" description="Helical" evidence="1">
    <location>
        <begin position="6"/>
        <end position="25"/>
    </location>
</feature>
<dbReference type="InParanoid" id="J8ZSQ9"/>
<reference evidence="2 3" key="1">
    <citation type="submission" date="2011-08" db="EMBL/GenBank/DDBJ databases">
        <authorList>
            <person name="Liu Z.J."/>
            <person name="Shi F.L."/>
            <person name="Lu J.Q."/>
            <person name="Li M."/>
            <person name="Wang Z.L."/>
        </authorList>
    </citation>
    <scope>NUCLEOTIDE SEQUENCE [LARGE SCALE GENOMIC DNA]</scope>
    <source>
        <strain evidence="2 3">USNM 41457</strain>
    </source>
</reference>
<keyword evidence="1" id="KW-1133">Transmembrane helix</keyword>
<keyword evidence="3" id="KW-1185">Reference proteome</keyword>
<evidence type="ECO:0000313" key="2">
    <source>
        <dbReference type="EMBL" id="EJW02698.1"/>
    </source>
</evidence>
<dbReference type="AlphaFoldDB" id="J8ZSQ9"/>
<sequence>MRYIFTWTAFLIIILGFLSVILELVNKEKRSNEITSNYYKGNQNLEISNIDCMPHLSNSKLTCKNSRFDSVLVQDQKEFLYKVFEIDNHSVDDDAFANIYRNANPRNLAYFERKIIRTDYINSPIFFVSTNSFSEEYFSYLKITSEIENHLDGYLMSKSLFYDLKCYKGILSERFTNLIENNLGFNISLAKINKFDNAISDIIRNNKFKMLDMATQTFLINIQNFLIDTEKRCDCAEKMLGKSYKCKNLHLQARSCCISDANLPDKMQINPQNINSNASKTCRIIYIFCNEILTNI</sequence>
<reference evidence="3" key="2">
    <citation type="submission" date="2015-07" db="EMBL/GenBank/DDBJ databases">
        <title>Contrasting host-pathogen interactions and genome evolution in two generalist and specialist microsporidian pathogens of mosquitoes.</title>
        <authorList>
            <consortium name="The Broad Institute Genomics Platform"/>
            <consortium name="The Broad Institute Genome Sequencing Center for Infectious Disease"/>
            <person name="Cuomo C.A."/>
            <person name="Sanscrainte N.D."/>
            <person name="Goldberg J.M."/>
            <person name="Heiman D."/>
            <person name="Young S."/>
            <person name="Zeng Q."/>
            <person name="Becnel J.J."/>
            <person name="Birren B.W."/>
        </authorList>
    </citation>
    <scope>NUCLEOTIDE SEQUENCE [LARGE SCALE GENOMIC DNA]</scope>
    <source>
        <strain evidence="3">USNM 41457</strain>
    </source>
</reference>
<dbReference type="EMBL" id="AFBI03000059">
    <property type="protein sequence ID" value="EJW02698.1"/>
    <property type="molecule type" value="Genomic_DNA"/>
</dbReference>
<accession>J8ZSQ9</accession>
<organism evidence="2 3">
    <name type="scientific">Edhazardia aedis (strain USNM 41457)</name>
    <name type="common">Microsporidian parasite</name>
    <dbReference type="NCBI Taxonomy" id="1003232"/>
    <lineage>
        <taxon>Eukaryota</taxon>
        <taxon>Fungi</taxon>
        <taxon>Fungi incertae sedis</taxon>
        <taxon>Microsporidia</taxon>
        <taxon>Edhazardia</taxon>
    </lineage>
</organism>
<proteinExistence type="predicted"/>
<evidence type="ECO:0000256" key="1">
    <source>
        <dbReference type="SAM" id="Phobius"/>
    </source>
</evidence>
<comment type="caution">
    <text evidence="2">The sequence shown here is derived from an EMBL/GenBank/DDBJ whole genome shotgun (WGS) entry which is preliminary data.</text>
</comment>
<gene>
    <name evidence="2" type="ORF">EDEG_02882</name>
</gene>
<protein>
    <submittedName>
        <fullName evidence="2">Uncharacterized protein</fullName>
    </submittedName>
</protein>
<keyword evidence="1" id="KW-0812">Transmembrane</keyword>
<evidence type="ECO:0000313" key="3">
    <source>
        <dbReference type="Proteomes" id="UP000003163"/>
    </source>
</evidence>